<dbReference type="GO" id="GO:0006099">
    <property type="term" value="P:tricarboxylic acid cycle"/>
    <property type="evidence" value="ECO:0007669"/>
    <property type="project" value="InterPro"/>
</dbReference>
<dbReference type="GO" id="GO:0009055">
    <property type="term" value="F:electron transfer activity"/>
    <property type="evidence" value="ECO:0007669"/>
    <property type="project" value="InterPro"/>
</dbReference>
<evidence type="ECO:0000256" key="5">
    <source>
        <dbReference type="ARBA" id="ARBA00022692"/>
    </source>
</evidence>
<comment type="cofactor">
    <cofactor evidence="1">
        <name>heme</name>
        <dbReference type="ChEBI" id="CHEBI:30413"/>
    </cofactor>
</comment>
<sequence length="131" mass="15509">MVQSGLRLLVKEGLRYRGREGQWAWLLHRLTGIGVFLFLALHIFDIFLMSFGEDVFNELVFLYHQPWARIGHIFLFFGLLFHAFNGIRITIMDFWPSLWRYQRQGVWIQTVIFLAVFIPSTIAILIEILSH</sequence>
<proteinExistence type="inferred from homology"/>
<gene>
    <name evidence="11" type="ORF">SE16_03810</name>
</gene>
<dbReference type="PANTHER" id="PTHR41910:SF1">
    <property type="entry name" value="SUCCINATE DEHYDROGENASE HYDROPHOBIC MEMBRANE ANCHOR SUBUNIT"/>
    <property type="match status" value="1"/>
</dbReference>
<feature type="transmembrane region" description="Helical" evidence="10">
    <location>
        <begin position="67"/>
        <end position="85"/>
    </location>
</feature>
<dbReference type="InterPro" id="IPR039023">
    <property type="entry name" value="SdhC_prok"/>
</dbReference>
<evidence type="ECO:0000256" key="3">
    <source>
        <dbReference type="ARBA" id="ARBA00007244"/>
    </source>
</evidence>
<evidence type="ECO:0000313" key="11">
    <source>
        <dbReference type="EMBL" id="KPL89553.1"/>
    </source>
</evidence>
<keyword evidence="6" id="KW-0479">Metal-binding</keyword>
<evidence type="ECO:0000256" key="1">
    <source>
        <dbReference type="ARBA" id="ARBA00001971"/>
    </source>
</evidence>
<dbReference type="InterPro" id="IPR000701">
    <property type="entry name" value="SuccDH_FuR_B_TM-su"/>
</dbReference>
<dbReference type="RefSeq" id="WP_054493219.1">
    <property type="nucleotide sequence ID" value="NZ_BBZA01000138.1"/>
</dbReference>
<keyword evidence="7 10" id="KW-1133">Transmembrane helix</keyword>
<feature type="transmembrane region" description="Helical" evidence="10">
    <location>
        <begin position="26"/>
        <end position="47"/>
    </location>
</feature>
<evidence type="ECO:0000256" key="8">
    <source>
        <dbReference type="ARBA" id="ARBA00023004"/>
    </source>
</evidence>
<keyword evidence="4" id="KW-0349">Heme</keyword>
<dbReference type="GO" id="GO:0046872">
    <property type="term" value="F:metal ion binding"/>
    <property type="evidence" value="ECO:0007669"/>
    <property type="project" value="UniProtKB-KW"/>
</dbReference>
<comment type="caution">
    <text evidence="11">The sequence shown here is derived from an EMBL/GenBank/DDBJ whole genome shotgun (WGS) entry which is preliminary data.</text>
</comment>
<dbReference type="InterPro" id="IPR034804">
    <property type="entry name" value="SQR/QFR_C/D"/>
</dbReference>
<evidence type="ECO:0008006" key="13">
    <source>
        <dbReference type="Google" id="ProtNLM"/>
    </source>
</evidence>
<keyword evidence="9 10" id="KW-0472">Membrane</keyword>
<name>A0A0P6XY89_9CHLR</name>
<dbReference type="EMBL" id="LGKN01000003">
    <property type="protein sequence ID" value="KPL89553.1"/>
    <property type="molecule type" value="Genomic_DNA"/>
</dbReference>
<evidence type="ECO:0000256" key="4">
    <source>
        <dbReference type="ARBA" id="ARBA00022617"/>
    </source>
</evidence>
<dbReference type="Proteomes" id="UP000050502">
    <property type="component" value="Unassembled WGS sequence"/>
</dbReference>
<protein>
    <recommendedName>
        <fullName evidence="13">Succinate dehydrogenase, cytochrome b556 subunit</fullName>
    </recommendedName>
</protein>
<dbReference type="PANTHER" id="PTHR41910">
    <property type="entry name" value="SUCCINATE DEHYDROGENASE 2 MEMBRANE SUBUNIT SDHC"/>
    <property type="match status" value="1"/>
</dbReference>
<accession>A0A0P6XY89</accession>
<feature type="transmembrane region" description="Helical" evidence="10">
    <location>
        <begin position="106"/>
        <end position="126"/>
    </location>
</feature>
<evidence type="ECO:0000313" key="12">
    <source>
        <dbReference type="Proteomes" id="UP000050502"/>
    </source>
</evidence>
<dbReference type="GO" id="GO:0016020">
    <property type="term" value="C:membrane"/>
    <property type="evidence" value="ECO:0007669"/>
    <property type="project" value="UniProtKB-SubCell"/>
</dbReference>
<evidence type="ECO:0000256" key="10">
    <source>
        <dbReference type="SAM" id="Phobius"/>
    </source>
</evidence>
<keyword evidence="5 10" id="KW-0812">Transmembrane</keyword>
<dbReference type="OrthoDB" id="9789209at2"/>
<organism evidence="11 12">
    <name type="scientific">Ardenticatena maritima</name>
    <dbReference type="NCBI Taxonomy" id="872965"/>
    <lineage>
        <taxon>Bacteria</taxon>
        <taxon>Bacillati</taxon>
        <taxon>Chloroflexota</taxon>
        <taxon>Ardenticatenia</taxon>
        <taxon>Ardenticatenales</taxon>
        <taxon>Ardenticatenaceae</taxon>
        <taxon>Ardenticatena</taxon>
    </lineage>
</organism>
<evidence type="ECO:0000256" key="9">
    <source>
        <dbReference type="ARBA" id="ARBA00023136"/>
    </source>
</evidence>
<dbReference type="SUPFAM" id="SSF81343">
    <property type="entry name" value="Fumarate reductase respiratory complex transmembrane subunits"/>
    <property type="match status" value="1"/>
</dbReference>
<dbReference type="Pfam" id="PF01127">
    <property type="entry name" value="Sdh_cyt"/>
    <property type="match status" value="1"/>
</dbReference>
<comment type="similarity">
    <text evidence="3">Belongs to the cytochrome b560 family.</text>
</comment>
<evidence type="ECO:0000256" key="2">
    <source>
        <dbReference type="ARBA" id="ARBA00004370"/>
    </source>
</evidence>
<dbReference type="NCBIfam" id="TIGR02970">
    <property type="entry name" value="succ_dehyd_cytB"/>
    <property type="match status" value="1"/>
</dbReference>
<reference evidence="11 12" key="1">
    <citation type="submission" date="2015-07" db="EMBL/GenBank/DDBJ databases">
        <title>Whole genome sequence of Ardenticatena maritima DSM 23922.</title>
        <authorList>
            <person name="Hemp J."/>
            <person name="Ward L.M."/>
            <person name="Pace L.A."/>
            <person name="Fischer W.W."/>
        </authorList>
    </citation>
    <scope>NUCLEOTIDE SEQUENCE [LARGE SCALE GENOMIC DNA]</scope>
    <source>
        <strain evidence="11 12">110S</strain>
    </source>
</reference>
<comment type="subcellular location">
    <subcellularLocation>
        <location evidence="2">Membrane</location>
    </subcellularLocation>
</comment>
<keyword evidence="8" id="KW-0408">Iron</keyword>
<dbReference type="InterPro" id="IPR014314">
    <property type="entry name" value="Succ_DH_cytb556"/>
</dbReference>
<dbReference type="AlphaFoldDB" id="A0A0P6XY89"/>
<evidence type="ECO:0000256" key="7">
    <source>
        <dbReference type="ARBA" id="ARBA00022989"/>
    </source>
</evidence>
<dbReference type="Gene3D" id="1.20.1300.10">
    <property type="entry name" value="Fumarate reductase/succinate dehydrogenase, transmembrane subunit"/>
    <property type="match status" value="1"/>
</dbReference>
<evidence type="ECO:0000256" key="6">
    <source>
        <dbReference type="ARBA" id="ARBA00022723"/>
    </source>
</evidence>